<feature type="non-terminal residue" evidence="5">
    <location>
        <position position="1"/>
    </location>
</feature>
<name>A0A401QM54_SCYTO</name>
<dbReference type="FunFam" id="1.25.40.10:FF:000032">
    <property type="entry name" value="Interferon-induced protein with tetratricopeptide repeats 5"/>
    <property type="match status" value="1"/>
</dbReference>
<dbReference type="InterPro" id="IPR011990">
    <property type="entry name" value="TPR-like_helical_dom_sf"/>
</dbReference>
<feature type="repeat" description="TPR" evidence="4">
    <location>
        <begin position="87"/>
        <end position="120"/>
    </location>
</feature>
<dbReference type="SUPFAM" id="SSF48452">
    <property type="entry name" value="TPR-like"/>
    <property type="match status" value="1"/>
</dbReference>
<dbReference type="OrthoDB" id="10043504at2759"/>
<dbReference type="PANTHER" id="PTHR10271:SF0">
    <property type="entry name" value="INTERFERON-INDUCED PROTEIN WITH TETRATRICOPEPTIDE REPEATS 5"/>
    <property type="match status" value="1"/>
</dbReference>
<dbReference type="AlphaFoldDB" id="A0A401QM54"/>
<sequence>KKALVEEPDNTDCIVGYATVLYRLERFSGTPENQGPSESVKQFRRVLELDPDDSVAMVQLALILQFHQSAEALNLVEQALQKSPNLPYVLRYAAKFYRKARDVEKAMELLERGLEITPHSAFLHHQIGICYRTKFNHLKTFPDKGPRNAALQWKAQLIELCKHHFQKATENRQCTSVQIHLDLADIYSLTKEHHKAKEIYNHLLTLEDIRPENKQEICLRAGLFELNHMKSESNAISHFLVGFKVNYDSIEQKKCRKNLEKIAASRLRRNRRESKALGVFGFLHQLDGKRCEAIQYFERALEFDPG</sequence>
<evidence type="ECO:0000256" key="2">
    <source>
        <dbReference type="ARBA" id="ARBA00022803"/>
    </source>
</evidence>
<comment type="caution">
    <text evidence="5">The sequence shown here is derived from an EMBL/GenBank/DDBJ whole genome shotgun (WGS) entry which is preliminary data.</text>
</comment>
<dbReference type="PANTHER" id="PTHR10271">
    <property type="entry name" value="INTERFERON-INDUCED PROTEIN WITH TETRATRICOPEPTIDE REPEATS"/>
    <property type="match status" value="1"/>
</dbReference>
<dbReference type="PROSITE" id="PS50293">
    <property type="entry name" value="TPR_REGION"/>
    <property type="match status" value="1"/>
</dbReference>
<evidence type="ECO:0000256" key="3">
    <source>
        <dbReference type="ARBA" id="ARBA00038336"/>
    </source>
</evidence>
<reference evidence="5 6" key="1">
    <citation type="journal article" date="2018" name="Nat. Ecol. Evol.">
        <title>Shark genomes provide insights into elasmobranch evolution and the origin of vertebrates.</title>
        <authorList>
            <person name="Hara Y"/>
            <person name="Yamaguchi K"/>
            <person name="Onimaru K"/>
            <person name="Kadota M"/>
            <person name="Koyanagi M"/>
            <person name="Keeley SD"/>
            <person name="Tatsumi K"/>
            <person name="Tanaka K"/>
            <person name="Motone F"/>
            <person name="Kageyama Y"/>
            <person name="Nozu R"/>
            <person name="Adachi N"/>
            <person name="Nishimura O"/>
            <person name="Nakagawa R"/>
            <person name="Tanegashima C"/>
            <person name="Kiyatake I"/>
            <person name="Matsumoto R"/>
            <person name="Murakumo K"/>
            <person name="Nishida K"/>
            <person name="Terakita A"/>
            <person name="Kuratani S"/>
            <person name="Sato K"/>
            <person name="Hyodo S Kuraku.S."/>
        </authorList>
    </citation>
    <scope>NUCLEOTIDE SEQUENCE [LARGE SCALE GENOMIC DNA]</scope>
</reference>
<evidence type="ECO:0000256" key="4">
    <source>
        <dbReference type="PROSITE-ProRule" id="PRU00339"/>
    </source>
</evidence>
<keyword evidence="2 4" id="KW-0802">TPR repeat</keyword>
<accession>A0A401QM54</accession>
<proteinExistence type="inferred from homology"/>
<organism evidence="5 6">
    <name type="scientific">Scyliorhinus torazame</name>
    <name type="common">Cloudy catshark</name>
    <name type="synonym">Catulus torazame</name>
    <dbReference type="NCBI Taxonomy" id="75743"/>
    <lineage>
        <taxon>Eukaryota</taxon>
        <taxon>Metazoa</taxon>
        <taxon>Chordata</taxon>
        <taxon>Craniata</taxon>
        <taxon>Vertebrata</taxon>
        <taxon>Chondrichthyes</taxon>
        <taxon>Elasmobranchii</taxon>
        <taxon>Galeomorphii</taxon>
        <taxon>Galeoidea</taxon>
        <taxon>Carcharhiniformes</taxon>
        <taxon>Scyliorhinidae</taxon>
        <taxon>Scyliorhinus</taxon>
    </lineage>
</organism>
<evidence type="ECO:0000313" key="6">
    <source>
        <dbReference type="Proteomes" id="UP000288216"/>
    </source>
</evidence>
<evidence type="ECO:0008006" key="7">
    <source>
        <dbReference type="Google" id="ProtNLM"/>
    </source>
</evidence>
<dbReference type="STRING" id="75743.A0A401QM54"/>
<dbReference type="Pfam" id="PF14559">
    <property type="entry name" value="TPR_19"/>
    <property type="match status" value="1"/>
</dbReference>
<dbReference type="GO" id="GO:0051607">
    <property type="term" value="P:defense response to virus"/>
    <property type="evidence" value="ECO:0007669"/>
    <property type="project" value="TreeGrafter"/>
</dbReference>
<dbReference type="Pfam" id="PF13181">
    <property type="entry name" value="TPR_8"/>
    <property type="match status" value="1"/>
</dbReference>
<dbReference type="Gene3D" id="1.25.40.10">
    <property type="entry name" value="Tetratricopeptide repeat domain"/>
    <property type="match status" value="1"/>
</dbReference>
<gene>
    <name evidence="5" type="ORF">scyTo_0027063</name>
</gene>
<evidence type="ECO:0000313" key="5">
    <source>
        <dbReference type="EMBL" id="GCB86383.1"/>
    </source>
</evidence>
<feature type="non-terminal residue" evidence="5">
    <location>
        <position position="306"/>
    </location>
</feature>
<keyword evidence="6" id="KW-1185">Reference proteome</keyword>
<protein>
    <recommendedName>
        <fullName evidence="7">Interferon-induced protein with tetratricopeptide repeats 5</fullName>
    </recommendedName>
</protein>
<comment type="similarity">
    <text evidence="3">Belongs to the IFIT family.</text>
</comment>
<dbReference type="OMA" id="IELCKHH"/>
<dbReference type="EMBL" id="BFAA01278641">
    <property type="protein sequence ID" value="GCB86383.1"/>
    <property type="molecule type" value="Genomic_DNA"/>
</dbReference>
<dbReference type="SMART" id="SM00028">
    <property type="entry name" value="TPR"/>
    <property type="match status" value="3"/>
</dbReference>
<dbReference type="GO" id="GO:0005829">
    <property type="term" value="C:cytosol"/>
    <property type="evidence" value="ECO:0007669"/>
    <property type="project" value="TreeGrafter"/>
</dbReference>
<dbReference type="InterPro" id="IPR019734">
    <property type="entry name" value="TPR_rpt"/>
</dbReference>
<dbReference type="PROSITE" id="PS50005">
    <property type="entry name" value="TPR"/>
    <property type="match status" value="1"/>
</dbReference>
<evidence type="ECO:0000256" key="1">
    <source>
        <dbReference type="ARBA" id="ARBA00022737"/>
    </source>
</evidence>
<dbReference type="Proteomes" id="UP000288216">
    <property type="component" value="Unassembled WGS sequence"/>
</dbReference>
<keyword evidence="1" id="KW-0677">Repeat</keyword>